<dbReference type="GO" id="GO:0048646">
    <property type="term" value="P:anatomical structure formation involved in morphogenesis"/>
    <property type="evidence" value="ECO:0007669"/>
    <property type="project" value="UniProtKB-ARBA"/>
</dbReference>
<feature type="compositionally biased region" description="Basic and acidic residues" evidence="17">
    <location>
        <begin position="73"/>
        <end position="83"/>
    </location>
</feature>
<dbReference type="InterPro" id="IPR036236">
    <property type="entry name" value="Znf_C2H2_sf"/>
</dbReference>
<dbReference type="PANTHER" id="PTHR12958:SF4">
    <property type="entry name" value="ZINC FINGER PROTEIN ZFPM1"/>
    <property type="match status" value="1"/>
</dbReference>
<evidence type="ECO:0000256" key="4">
    <source>
        <dbReference type="ARBA" id="ARBA00022737"/>
    </source>
</evidence>
<dbReference type="SUPFAM" id="SSF57667">
    <property type="entry name" value="beta-beta-alpha zinc fingers"/>
    <property type="match status" value="6"/>
</dbReference>
<dbReference type="PROSITE" id="PS51810">
    <property type="entry name" value="ZF_CCHC_FOG"/>
    <property type="match status" value="5"/>
</dbReference>
<dbReference type="Proteomes" id="UP000248483">
    <property type="component" value="Unplaced"/>
</dbReference>
<evidence type="ECO:0000256" key="9">
    <source>
        <dbReference type="ARBA" id="ARBA00023159"/>
    </source>
</evidence>
<feature type="compositionally biased region" description="Low complexity" evidence="17">
    <location>
        <begin position="59"/>
        <end position="72"/>
    </location>
</feature>
<dbReference type="Pfam" id="PF25445">
    <property type="entry name" value="CCHC_ZFPM2"/>
    <property type="match status" value="1"/>
</dbReference>
<keyword evidence="10" id="KW-0804">Transcription</keyword>
<keyword evidence="3" id="KW-0479">Metal-binding</keyword>
<feature type="compositionally biased region" description="Pro residues" evidence="17">
    <location>
        <begin position="989"/>
        <end position="1013"/>
    </location>
</feature>
<evidence type="ECO:0000256" key="16">
    <source>
        <dbReference type="PROSITE-ProRule" id="PRU00042"/>
    </source>
</evidence>
<dbReference type="GO" id="GO:0051241">
    <property type="term" value="P:negative regulation of multicellular organismal process"/>
    <property type="evidence" value="ECO:0007669"/>
    <property type="project" value="UniProtKB-ARBA"/>
</dbReference>
<evidence type="ECO:0000256" key="13">
    <source>
        <dbReference type="ARBA" id="ARBA00074643"/>
    </source>
</evidence>
<keyword evidence="11" id="KW-0539">Nucleus</keyword>
<dbReference type="Pfam" id="PF00096">
    <property type="entry name" value="zf-C2H2"/>
    <property type="match status" value="1"/>
</dbReference>
<feature type="region of interest" description="Disordered" evidence="17">
    <location>
        <begin position="257"/>
        <end position="278"/>
    </location>
</feature>
<dbReference type="AlphaFoldDB" id="A0A2Y9NUI0"/>
<keyword evidence="9" id="KW-0010">Activator</keyword>
<evidence type="ECO:0000256" key="17">
    <source>
        <dbReference type="SAM" id="MobiDB-lite"/>
    </source>
</evidence>
<proteinExistence type="predicted"/>
<keyword evidence="20" id="KW-1185">Reference proteome</keyword>
<feature type="compositionally biased region" description="Polar residues" evidence="17">
    <location>
        <begin position="1014"/>
        <end position="1033"/>
    </location>
</feature>
<dbReference type="GO" id="GO:0003714">
    <property type="term" value="F:transcription corepressor activity"/>
    <property type="evidence" value="ECO:0007669"/>
    <property type="project" value="UniProtKB-ARBA"/>
</dbReference>
<evidence type="ECO:0000256" key="15">
    <source>
        <dbReference type="ARBA" id="ARBA00082476"/>
    </source>
</evidence>
<feature type="domain" description="CCHC FOG-type" evidence="19">
    <location>
        <begin position="635"/>
        <end position="668"/>
    </location>
</feature>
<dbReference type="GO" id="GO:0002521">
    <property type="term" value="P:leukocyte differentiation"/>
    <property type="evidence" value="ECO:0007669"/>
    <property type="project" value="UniProtKB-ARBA"/>
</dbReference>
<feature type="domain" description="CCHC FOG-type" evidence="19">
    <location>
        <begin position="298"/>
        <end position="331"/>
    </location>
</feature>
<feature type="domain" description="C2H2-type" evidence="18">
    <location>
        <begin position="383"/>
        <end position="410"/>
    </location>
</feature>
<evidence type="ECO:0000259" key="19">
    <source>
        <dbReference type="PROSITE" id="PS51810"/>
    </source>
</evidence>
<keyword evidence="7" id="KW-0805">Transcription regulation</keyword>
<feature type="domain" description="CCHC FOG-type" evidence="19">
    <location>
        <begin position="745"/>
        <end position="778"/>
    </location>
</feature>
<evidence type="ECO:0000256" key="3">
    <source>
        <dbReference type="ARBA" id="ARBA00022723"/>
    </source>
</evidence>
<feature type="region of interest" description="Disordered" evidence="17">
    <location>
        <begin position="775"/>
        <end position="880"/>
    </location>
</feature>
<gene>
    <name evidence="21" type="primary">ZFPM1</name>
</gene>
<feature type="region of interest" description="Disordered" evidence="17">
    <location>
        <begin position="666"/>
        <end position="749"/>
    </location>
</feature>
<evidence type="ECO:0000256" key="1">
    <source>
        <dbReference type="ARBA" id="ARBA00004123"/>
    </source>
</evidence>
<dbReference type="CDD" id="cd19215">
    <property type="entry name" value="PR-SET_ZFPM1"/>
    <property type="match status" value="1"/>
</dbReference>
<evidence type="ECO:0000256" key="10">
    <source>
        <dbReference type="ARBA" id="ARBA00023163"/>
    </source>
</evidence>
<feature type="compositionally biased region" description="Pro residues" evidence="17">
    <location>
        <begin position="555"/>
        <end position="571"/>
    </location>
</feature>
<feature type="domain" description="C2H2-type" evidence="18">
    <location>
        <begin position="641"/>
        <end position="669"/>
    </location>
</feature>
<dbReference type="GO" id="GO:0045944">
    <property type="term" value="P:positive regulation of transcription by RNA polymerase II"/>
    <property type="evidence" value="ECO:0007669"/>
    <property type="project" value="TreeGrafter"/>
</dbReference>
<protein>
    <recommendedName>
        <fullName evidence="13">Zinc finger protein ZFPM1</fullName>
    </recommendedName>
    <alternativeName>
        <fullName evidence="15">Friend of GATA protein 1</fullName>
    </alternativeName>
    <alternativeName>
        <fullName evidence="14">Zinc finger protein multitype 1</fullName>
    </alternativeName>
</protein>
<dbReference type="SMART" id="SM00355">
    <property type="entry name" value="ZnF_C2H2"/>
    <property type="match status" value="9"/>
</dbReference>
<evidence type="ECO:0000256" key="6">
    <source>
        <dbReference type="ARBA" id="ARBA00022833"/>
    </source>
</evidence>
<dbReference type="GO" id="GO:0007507">
    <property type="term" value="P:heart development"/>
    <property type="evidence" value="ECO:0007669"/>
    <property type="project" value="TreeGrafter"/>
</dbReference>
<dbReference type="GO" id="GO:0045637">
    <property type="term" value="P:regulation of myeloid cell differentiation"/>
    <property type="evidence" value="ECO:0007669"/>
    <property type="project" value="UniProtKB-ARBA"/>
</dbReference>
<dbReference type="FunFam" id="3.30.160.60:FF:001079">
    <property type="entry name" value="zinc finger protein ZFPM1 isoform X2"/>
    <property type="match status" value="1"/>
</dbReference>
<evidence type="ECO:0000256" key="5">
    <source>
        <dbReference type="ARBA" id="ARBA00022771"/>
    </source>
</evidence>
<dbReference type="InterPro" id="IPR059121">
    <property type="entry name" value="CCHC_ZFPM2-like"/>
</dbReference>
<dbReference type="Gene3D" id="3.30.160.60">
    <property type="entry name" value="Classic Zinc Finger"/>
    <property type="match status" value="2"/>
</dbReference>
<sequence length="1069" mass="111320">MFTCGGCGCAPGPWDPAEGAPAFRQPPEAPPRRRQRCAALTRGAEERGGVELPGASVPARAACGVGRGCRAGSLRDMEAREEAQTADTSLPEREATALEPEPPSPSSPDATPPPPPLPPAPTSPGGSEETEGPEPETRLEEEEASSPWSGPDELKLLLQDGQRCVRARCSLAEGLSWGPFRGSIQTRTSSPGQAEPSPALTLLLEDEACWLRTLPQALTEAEANSEIYRKDGALWCRLTRPVAAGGQLSVLLAAEPHSAPSQPVKEPVEPEGLAPSPATDIQLLPQQAGMASILATAVVNKDVFPCKDCGIWYRSERNLQAHLLYYCASRQGTSSPAAAAPDEKPKETHPNERVCPFPQCRKSCPSASSLEIHMRSHSGERPFVCLICLSAFTTKANCERHLKVHTDTLTGVCHSCGFISTTRDILYSHLVTNHMVCQPGSKVEIYSSGAGHPTAKLPAASGLAQAGPAPGLKCGPWRLPADSLAAFQQHTALHGPLASADLGLVPAPSPGLDRKALAETTNGETRPGPQNGGGGEPPATPRSIKVEAAEEPEAEPGPPALSRTPSPPSAGPSPVRVKAELSSPTPGSSPGPGALFLPQLPTAPPASEILAKMSELVHSRLQAGAGVGAPAGLFTGAPKGATCFDCDITFNNVNNFYVHKRLYCSGRRPPDDTPPARRPKAAPAPPRAPPAPPPAEADEQRSPPGPGAREDEAGGAATPEAEAEAEAGGRGSEGSPSPGSGADEDDDPRRTLCEACNIRFSRHETYTVHKRYYCASRHDPPPRRPAPAGTAATPAPAAPPVRTRRRRKLYELHVAGPAPPPVGPAQPVAPGHAPTPPASPAPRPGSGNGGGSGSGPDPAEGPIDLSKKPRRQAPAAAPGPAPGLPALADYHECTACRVSFHSLEAYLAHKKFSCPSAPRRLRAAPEDPPAIVCPYCPPNGVVRGDLIEHFRLAHGLLLGKPTAGSGPGAEARTPSPAAPRDGLNGQDPWEPPAGSPRPGPPPATSPEAVPAPPSQSDKGVQTPSQGTPASVPNGNHRYCRLCNIRFSSLSTFIAHKKYYCSSHAAEHVK</sequence>
<evidence type="ECO:0000256" key="2">
    <source>
        <dbReference type="ARBA" id="ARBA00022491"/>
    </source>
</evidence>
<evidence type="ECO:0000256" key="11">
    <source>
        <dbReference type="ARBA" id="ARBA00023242"/>
    </source>
</evidence>
<feature type="domain" description="CCHC FOG-type" evidence="19">
    <location>
        <begin position="1031"/>
        <end position="1064"/>
    </location>
</feature>
<evidence type="ECO:0000256" key="8">
    <source>
        <dbReference type="ARBA" id="ARBA00023125"/>
    </source>
</evidence>
<dbReference type="PROSITE" id="PS00028">
    <property type="entry name" value="ZINC_FINGER_C2H2_1"/>
    <property type="match status" value="2"/>
</dbReference>
<dbReference type="GO" id="GO:0008270">
    <property type="term" value="F:zinc ion binding"/>
    <property type="evidence" value="ECO:0007669"/>
    <property type="project" value="UniProtKB-KW"/>
</dbReference>
<dbReference type="FunCoup" id="A0A2Y9NUI0">
    <property type="interactions" value="105"/>
</dbReference>
<feature type="region of interest" description="Disordered" evidence="17">
    <location>
        <begin position="11"/>
        <end position="153"/>
    </location>
</feature>
<evidence type="ECO:0000313" key="21">
    <source>
        <dbReference type="RefSeq" id="XP_022438649.1"/>
    </source>
</evidence>
<name>A0A2Y9NUI0_DELLE</name>
<dbReference type="GO" id="GO:0005634">
    <property type="term" value="C:nucleus"/>
    <property type="evidence" value="ECO:0007669"/>
    <property type="project" value="UniProtKB-SubCell"/>
</dbReference>
<dbReference type="InParanoid" id="A0A2Y9NUI0"/>
<feature type="domain" description="C2H2-type" evidence="18">
    <location>
        <begin position="353"/>
        <end position="382"/>
    </location>
</feature>
<dbReference type="GO" id="GO:0061629">
    <property type="term" value="F:RNA polymerase II-specific DNA-binding transcription factor binding"/>
    <property type="evidence" value="ECO:0007669"/>
    <property type="project" value="InterPro"/>
</dbReference>
<dbReference type="RefSeq" id="XP_022438649.1">
    <property type="nucleotide sequence ID" value="XM_022582941.2"/>
</dbReference>
<dbReference type="GO" id="GO:0030219">
    <property type="term" value="P:megakaryocyte differentiation"/>
    <property type="evidence" value="ECO:0007669"/>
    <property type="project" value="TreeGrafter"/>
</dbReference>
<feature type="compositionally biased region" description="Low complexity" evidence="17">
    <location>
        <begin position="582"/>
        <end position="593"/>
    </location>
</feature>
<dbReference type="InterPro" id="IPR049361">
    <property type="entry name" value="ZFPM1/2_PR"/>
</dbReference>
<accession>A0A2Y9NUI0</accession>
<evidence type="ECO:0000259" key="18">
    <source>
        <dbReference type="PROSITE" id="PS50157"/>
    </source>
</evidence>
<evidence type="ECO:0000313" key="20">
    <source>
        <dbReference type="Proteomes" id="UP000248483"/>
    </source>
</evidence>
<dbReference type="GO" id="GO:0000122">
    <property type="term" value="P:negative regulation of transcription by RNA polymerase II"/>
    <property type="evidence" value="ECO:0007669"/>
    <property type="project" value="UniProtKB-ARBA"/>
</dbReference>
<keyword evidence="2" id="KW-0678">Repressor</keyword>
<keyword evidence="4" id="KW-0677">Repeat</keyword>
<keyword evidence="5 16" id="KW-0863">Zinc-finger</keyword>
<dbReference type="PANTHER" id="PTHR12958">
    <property type="entry name" value="FRIEND OF GATA2-RELATED"/>
    <property type="match status" value="1"/>
</dbReference>
<dbReference type="GO" id="GO:0001817">
    <property type="term" value="P:regulation of cytokine production"/>
    <property type="evidence" value="ECO:0007669"/>
    <property type="project" value="UniProtKB-ARBA"/>
</dbReference>
<feature type="region of interest" description="Disordered" evidence="17">
    <location>
        <begin position="520"/>
        <end position="600"/>
    </location>
</feature>
<evidence type="ECO:0000256" key="14">
    <source>
        <dbReference type="ARBA" id="ARBA00081657"/>
    </source>
</evidence>
<feature type="compositionally biased region" description="Low complexity" evidence="17">
    <location>
        <begin position="786"/>
        <end position="795"/>
    </location>
</feature>
<evidence type="ECO:0000256" key="12">
    <source>
        <dbReference type="ARBA" id="ARBA00059605"/>
    </source>
</evidence>
<comment type="subcellular location">
    <subcellularLocation>
        <location evidence="1">Nucleus</location>
    </subcellularLocation>
</comment>
<reference evidence="21" key="1">
    <citation type="submission" date="2025-08" db="UniProtKB">
        <authorList>
            <consortium name="RefSeq"/>
        </authorList>
    </citation>
    <scope>IDENTIFICATION</scope>
    <source>
        <tissue evidence="21">Blood</tissue>
    </source>
</reference>
<feature type="region of interest" description="Disordered" evidence="17">
    <location>
        <begin position="961"/>
        <end position="1034"/>
    </location>
</feature>
<dbReference type="Pfam" id="PF21182">
    <property type="entry name" value="FOG1-like_PR"/>
    <property type="match status" value="1"/>
</dbReference>
<feature type="domain" description="CCHC FOG-type" evidence="19">
    <location>
        <begin position="885"/>
        <end position="918"/>
    </location>
</feature>
<dbReference type="InterPro" id="IPR034731">
    <property type="entry name" value="Znf_CCHC_FOG"/>
</dbReference>
<keyword evidence="8" id="KW-0238">DNA-binding</keyword>
<dbReference type="CTD" id="161882"/>
<dbReference type="GO" id="GO:0030218">
    <property type="term" value="P:erythrocyte differentiation"/>
    <property type="evidence" value="ECO:0007669"/>
    <property type="project" value="TreeGrafter"/>
</dbReference>
<comment type="function">
    <text evidence="12">Transcription regulator that plays an essential role in erythroid and megakaryocytic cell differentiation. Essential cofactor that acts via the formation of a heterodimer with transcription factors of the GATA family GATA1, GATA2 and GATA3. Such heterodimer can both activate or repress transcriptional activity, depending on the cell and promoter context. The heterodimer formed with GATA proteins is essential to activate expression of genes such as NFE2, ITGA2B, alpha- and beta-globin, while it represses expression of KLF1. May be involved in regulation of some genes in gonads. May also be involved in cardiac development, in a non-redundant way with ZFPM2/FOG2.</text>
</comment>
<dbReference type="GeneID" id="111179407"/>
<feature type="compositionally biased region" description="Pro residues" evidence="17">
    <location>
        <begin position="100"/>
        <end position="122"/>
    </location>
</feature>
<keyword evidence="6" id="KW-0862">Zinc</keyword>
<dbReference type="InterPro" id="IPR013087">
    <property type="entry name" value="Znf_C2H2_type"/>
</dbReference>
<dbReference type="FunFam" id="3.30.160.60:FF:000828">
    <property type="entry name" value="Zinc finger protein, FOG family member 1"/>
    <property type="match status" value="1"/>
</dbReference>
<dbReference type="GO" id="GO:0003677">
    <property type="term" value="F:DNA binding"/>
    <property type="evidence" value="ECO:0007669"/>
    <property type="project" value="UniProtKB-KW"/>
</dbReference>
<dbReference type="KEGG" id="dle:111179407"/>
<feature type="compositionally biased region" description="Pro residues" evidence="17">
    <location>
        <begin position="682"/>
        <end position="695"/>
    </location>
</feature>
<evidence type="ECO:0000256" key="7">
    <source>
        <dbReference type="ARBA" id="ARBA00023015"/>
    </source>
</evidence>
<dbReference type="STRING" id="9749.A0A2Y9NUI0"/>
<organism evidence="20 21">
    <name type="scientific">Delphinapterus leucas</name>
    <name type="common">Beluga whale</name>
    <dbReference type="NCBI Taxonomy" id="9749"/>
    <lineage>
        <taxon>Eukaryota</taxon>
        <taxon>Metazoa</taxon>
        <taxon>Chordata</taxon>
        <taxon>Craniata</taxon>
        <taxon>Vertebrata</taxon>
        <taxon>Euteleostomi</taxon>
        <taxon>Mammalia</taxon>
        <taxon>Eutheria</taxon>
        <taxon>Laurasiatheria</taxon>
        <taxon>Artiodactyla</taxon>
        <taxon>Whippomorpha</taxon>
        <taxon>Cetacea</taxon>
        <taxon>Odontoceti</taxon>
        <taxon>Monodontidae</taxon>
        <taxon>Delphinapterus</taxon>
    </lineage>
</organism>
<feature type="compositionally biased region" description="Pro residues" evidence="17">
    <location>
        <begin position="833"/>
        <end position="843"/>
    </location>
</feature>
<dbReference type="InterPro" id="IPR039746">
    <property type="entry name" value="FOG"/>
</dbReference>
<dbReference type="PROSITE" id="PS50157">
    <property type="entry name" value="ZINC_FINGER_C2H2_2"/>
    <property type="match status" value="3"/>
</dbReference>
<feature type="compositionally biased region" description="Acidic residues" evidence="17">
    <location>
        <begin position="128"/>
        <end position="144"/>
    </location>
</feature>